<dbReference type="Gene3D" id="3.30.1370.110">
    <property type="match status" value="1"/>
</dbReference>
<dbReference type="Proteomes" id="UP000321567">
    <property type="component" value="Unassembled WGS sequence"/>
</dbReference>
<evidence type="ECO:0000313" key="4">
    <source>
        <dbReference type="Proteomes" id="UP000321567"/>
    </source>
</evidence>
<dbReference type="InterPro" id="IPR002625">
    <property type="entry name" value="Smr_dom"/>
</dbReference>
<protein>
    <submittedName>
        <fullName evidence="3">Smr protein/Muts2-like</fullName>
    </submittedName>
</protein>
<dbReference type="InterPro" id="IPR036063">
    <property type="entry name" value="Smr_dom_sf"/>
</dbReference>
<gene>
    <name evidence="3" type="ORF">ROR02_10110</name>
</gene>
<feature type="domain" description="Smr" evidence="2">
    <location>
        <begin position="109"/>
        <end position="192"/>
    </location>
</feature>
<organism evidence="3 4">
    <name type="scientific">Pararhodospirillum oryzae</name>
    <dbReference type="NCBI Taxonomy" id="478448"/>
    <lineage>
        <taxon>Bacteria</taxon>
        <taxon>Pseudomonadati</taxon>
        <taxon>Pseudomonadota</taxon>
        <taxon>Alphaproteobacteria</taxon>
        <taxon>Rhodospirillales</taxon>
        <taxon>Rhodospirillaceae</taxon>
        <taxon>Pararhodospirillum</taxon>
    </lineage>
</organism>
<evidence type="ECO:0000256" key="1">
    <source>
        <dbReference type="SAM" id="MobiDB-lite"/>
    </source>
</evidence>
<accession>A0A512H662</accession>
<dbReference type="EMBL" id="BJZO01000019">
    <property type="protein sequence ID" value="GEO80880.1"/>
    <property type="molecule type" value="Genomic_DNA"/>
</dbReference>
<dbReference type="Pfam" id="PF01713">
    <property type="entry name" value="Smr"/>
    <property type="match status" value="1"/>
</dbReference>
<proteinExistence type="predicted"/>
<dbReference type="PROSITE" id="PS50828">
    <property type="entry name" value="SMR"/>
    <property type="match status" value="1"/>
</dbReference>
<dbReference type="RefSeq" id="WP_147162926.1">
    <property type="nucleotide sequence ID" value="NZ_BJZO01000019.1"/>
</dbReference>
<feature type="region of interest" description="Disordered" evidence="1">
    <location>
        <begin position="1"/>
        <end position="79"/>
    </location>
</feature>
<dbReference type="PANTHER" id="PTHR35562">
    <property type="entry name" value="DNA ENDONUCLEASE SMRA-RELATED"/>
    <property type="match status" value="1"/>
</dbReference>
<dbReference type="SUPFAM" id="SSF160443">
    <property type="entry name" value="SMR domain-like"/>
    <property type="match status" value="1"/>
</dbReference>
<keyword evidence="4" id="KW-1185">Reference proteome</keyword>
<comment type="caution">
    <text evidence="3">The sequence shown here is derived from an EMBL/GenBank/DDBJ whole genome shotgun (WGS) entry which is preliminary data.</text>
</comment>
<dbReference type="OrthoDB" id="7165597at2"/>
<name>A0A512H662_9PROT</name>
<reference evidence="3 4" key="1">
    <citation type="submission" date="2019-07" db="EMBL/GenBank/DDBJ databases">
        <title>Whole genome shotgun sequence of Rhodospirillum oryzae NBRC 107573.</title>
        <authorList>
            <person name="Hosoyama A."/>
            <person name="Uohara A."/>
            <person name="Ohji S."/>
            <person name="Ichikawa N."/>
        </authorList>
    </citation>
    <scope>NUCLEOTIDE SEQUENCE [LARGE SCALE GENOMIC DNA]</scope>
    <source>
        <strain evidence="3 4">NBRC 107573</strain>
    </source>
</reference>
<evidence type="ECO:0000259" key="2">
    <source>
        <dbReference type="PROSITE" id="PS50828"/>
    </source>
</evidence>
<sequence>MKRRKPDLSDADAQVWRQLSRSVKPLGQRADRVTVTTPMTGRPRPAPASDTAPALPALTPQGIPVQKRPPPRPSLARLDPLAQGGHLRDMDARTARRLRQGRTALDATLDLHGLTQIHAHDALASFLRKGQARGWRCVLVITGKGFRAGEPGVLRQALPGWLDGPGLRPLVVGYSPARIEDGGAGAVYVLIRRLRD</sequence>
<dbReference type="PANTHER" id="PTHR35562:SF2">
    <property type="entry name" value="DNA ENDONUCLEASE SMRA-RELATED"/>
    <property type="match status" value="1"/>
</dbReference>
<dbReference type="SMART" id="SM00463">
    <property type="entry name" value="SMR"/>
    <property type="match status" value="1"/>
</dbReference>
<dbReference type="AlphaFoldDB" id="A0A512H662"/>
<evidence type="ECO:0000313" key="3">
    <source>
        <dbReference type="EMBL" id="GEO80880.1"/>
    </source>
</evidence>